<evidence type="ECO:0000313" key="2">
    <source>
        <dbReference type="Proteomes" id="UP001236795"/>
    </source>
</evidence>
<comment type="caution">
    <text evidence="1">The sequence shown here is derived from an EMBL/GenBank/DDBJ whole genome shotgun (WGS) entry which is preliminary data.</text>
</comment>
<sequence length="92" mass="10789">MLRCHLLGHRFRFFHEGETMRWHCARGCGTEGSKRYPTARDAERYARAFDREDQADLGRRAPLGLLPLRLLRAWRRRGDRGDGGPRTVPRSR</sequence>
<name>A0ABU0KCA5_9ACTN</name>
<reference evidence="1 2" key="1">
    <citation type="submission" date="2023-07" db="EMBL/GenBank/DDBJ databases">
        <title>Genomic Encyclopedia of Type Strains, Phase IV (KMG-IV): sequencing the most valuable type-strain genomes for metagenomic binning, comparative biology and taxonomic classification.</title>
        <authorList>
            <person name="Goeker M."/>
        </authorList>
    </citation>
    <scope>NUCLEOTIDE SEQUENCE [LARGE SCALE GENOMIC DNA]</scope>
    <source>
        <strain evidence="1 2">DSM 40573</strain>
    </source>
</reference>
<gene>
    <name evidence="1" type="ORF">QO019_001849</name>
</gene>
<keyword evidence="2" id="KW-1185">Reference proteome</keyword>
<proteinExistence type="predicted"/>
<accession>A0ABU0KCA5</accession>
<evidence type="ECO:0000313" key="1">
    <source>
        <dbReference type="EMBL" id="MDQ0487007.1"/>
    </source>
</evidence>
<dbReference type="EMBL" id="JAUSWC010000005">
    <property type="protein sequence ID" value="MDQ0487007.1"/>
    <property type="molecule type" value="Genomic_DNA"/>
</dbReference>
<protein>
    <submittedName>
        <fullName evidence="1">Uncharacterized protein</fullName>
    </submittedName>
</protein>
<organism evidence="1 2">
    <name type="scientific">Streptomyces thermodiastaticus</name>
    <dbReference type="NCBI Taxonomy" id="44061"/>
    <lineage>
        <taxon>Bacteria</taxon>
        <taxon>Bacillati</taxon>
        <taxon>Actinomycetota</taxon>
        <taxon>Actinomycetes</taxon>
        <taxon>Kitasatosporales</taxon>
        <taxon>Streptomycetaceae</taxon>
        <taxon>Streptomyces</taxon>
    </lineage>
</organism>
<dbReference type="Proteomes" id="UP001236795">
    <property type="component" value="Unassembled WGS sequence"/>
</dbReference>